<evidence type="ECO:0000259" key="1">
    <source>
        <dbReference type="Pfam" id="PF08903"/>
    </source>
</evidence>
<evidence type="ECO:0000259" key="2">
    <source>
        <dbReference type="Pfam" id="PF20921"/>
    </source>
</evidence>
<protein>
    <recommendedName>
        <fullName evidence="5">DUF1846 domain-containing protein</fullName>
    </recommendedName>
</protein>
<dbReference type="Gene3D" id="3.10.630.10">
    <property type="entry name" value="dip2346 domain like"/>
    <property type="match status" value="1"/>
</dbReference>
<dbReference type="AlphaFoldDB" id="A0A2M8G9J2"/>
<feature type="domain" description="DUF1846" evidence="1">
    <location>
        <begin position="39"/>
        <end position="373"/>
    </location>
</feature>
<feature type="domain" description="DUF1846" evidence="2">
    <location>
        <begin position="385"/>
        <end position="530"/>
    </location>
</feature>
<proteinExistence type="predicted"/>
<dbReference type="Proteomes" id="UP000229041">
    <property type="component" value="Unassembled WGS sequence"/>
</dbReference>
<evidence type="ECO:0000313" key="3">
    <source>
        <dbReference type="EMBL" id="PJC70144.1"/>
    </source>
</evidence>
<name>A0A2M8G9J2_9BACT</name>
<dbReference type="EMBL" id="PFQR01000008">
    <property type="protein sequence ID" value="PJC70144.1"/>
    <property type="molecule type" value="Genomic_DNA"/>
</dbReference>
<dbReference type="Gene3D" id="1.20.1570.10">
    <property type="entry name" value="dip2346 domain like"/>
    <property type="match status" value="1"/>
</dbReference>
<reference evidence="4" key="1">
    <citation type="submission" date="2017-09" db="EMBL/GenBank/DDBJ databases">
        <title>Depth-based differentiation of microbial function through sediment-hosted aquifers and enrichment of novel symbionts in the deep terrestrial subsurface.</title>
        <authorList>
            <person name="Probst A.J."/>
            <person name="Ladd B."/>
            <person name="Jarett J.K."/>
            <person name="Geller-Mcgrath D.E."/>
            <person name="Sieber C.M.K."/>
            <person name="Emerson J.B."/>
            <person name="Anantharaman K."/>
            <person name="Thomas B.C."/>
            <person name="Malmstrom R."/>
            <person name="Stieglmeier M."/>
            <person name="Klingl A."/>
            <person name="Woyke T."/>
            <person name="Ryan C.M."/>
            <person name="Banfield J.F."/>
        </authorList>
    </citation>
    <scope>NUCLEOTIDE SEQUENCE [LARGE SCALE GENOMIC DNA]</scope>
</reference>
<dbReference type="Pfam" id="PF20921">
    <property type="entry name" value="DUF1846_C"/>
    <property type="match status" value="1"/>
</dbReference>
<dbReference type="InterPro" id="IPR048496">
    <property type="entry name" value="DUF1846_N"/>
</dbReference>
<evidence type="ECO:0008006" key="5">
    <source>
        <dbReference type="Google" id="ProtNLM"/>
    </source>
</evidence>
<comment type="caution">
    <text evidence="3">The sequence shown here is derived from an EMBL/GenBank/DDBJ whole genome shotgun (WGS) entry which is preliminary data.</text>
</comment>
<dbReference type="Pfam" id="PF08903">
    <property type="entry name" value="DUF1846"/>
    <property type="match status" value="1"/>
</dbReference>
<dbReference type="Gene3D" id="3.40.140.40">
    <property type="entry name" value="Domain of unknown function (DUF1846), C-terminal subdomain"/>
    <property type="match status" value="1"/>
</dbReference>
<accession>A0A2M8G9J2</accession>
<gene>
    <name evidence="3" type="ORF">CO014_00310</name>
</gene>
<evidence type="ECO:0000313" key="4">
    <source>
        <dbReference type="Proteomes" id="UP000229041"/>
    </source>
</evidence>
<sequence length="538" mass="60973">MILLRGENPRSRGKNGLLYDLQRIRMEKRSYSALMDYFGFNTEKYLKVQKEAIEQRLDKFSGRLYLEFGGKLLWDYHASRTLPGYDANAKLTLLKSLERNLEIIYCISAKQLSNGKIRGDFGFDYGESTIQALEDLDSFGLPVSAVVINRFEGENEAVILENRLKRKGVPVYRRFEIEGYPNNLDCIFGSQGYDKDQYINVKKKLVVVWGAGPGSGKLSTCLGQVYHDVKRKINSGYAKFETFPVWNLPLEHPVNIAYEAATADLGDFNVIDPFHLKTYGKIAVNYNRDVEAFPIIKEIFAKILQENNFSRSYASPTDMGFNMLREGINNDAIVQGAAKREIVFYHFRYKEEYKKGLVDEETLNRMNAIMEKVGIEEEYLKPVTVARKARQQARKTKGKGEKGIYCGAAIQLADNRLVYGKNSPLLHAEASVVLNAVKYLAQISDRTDLISKSVIKEVNQLKKQMNEVSHSLNCTEALLALAVSGQTNPLAKKAQKYLGKLRGCFMHTTHLPSSADQSTFRKLGLWISTDGIVEKIRK</sequence>
<organism evidence="3 4">
    <name type="scientific">Candidatus Tagabacteria bacterium CG_4_8_14_3_um_filter_41_8</name>
    <dbReference type="NCBI Taxonomy" id="1975018"/>
    <lineage>
        <taxon>Bacteria</taxon>
        <taxon>Candidatus Tagaibacteriota</taxon>
    </lineage>
</organism>
<dbReference type="InterPro" id="IPR048441">
    <property type="entry name" value="DUF1846_C"/>
</dbReference>